<dbReference type="PROSITE" id="PS00022">
    <property type="entry name" value="EGF_1"/>
    <property type="match status" value="2"/>
</dbReference>
<evidence type="ECO:0000256" key="4">
    <source>
        <dbReference type="SAM" id="SignalP"/>
    </source>
</evidence>
<evidence type="ECO:0000259" key="5">
    <source>
        <dbReference type="PROSITE" id="PS50026"/>
    </source>
</evidence>
<dbReference type="Pfam" id="PF01833">
    <property type="entry name" value="TIG"/>
    <property type="match status" value="2"/>
</dbReference>
<dbReference type="CDD" id="cd00603">
    <property type="entry name" value="IPT_PCSR"/>
    <property type="match status" value="1"/>
</dbReference>
<organism evidence="6 7">
    <name type="scientific">Tieghemostelium lacteum</name>
    <name type="common">Slime mold</name>
    <name type="synonym">Dictyostelium lacteum</name>
    <dbReference type="NCBI Taxonomy" id="361077"/>
    <lineage>
        <taxon>Eukaryota</taxon>
        <taxon>Amoebozoa</taxon>
        <taxon>Evosea</taxon>
        <taxon>Eumycetozoa</taxon>
        <taxon>Dictyostelia</taxon>
        <taxon>Dictyosteliales</taxon>
        <taxon>Raperosteliaceae</taxon>
        <taxon>Tieghemostelium</taxon>
    </lineage>
</organism>
<feature type="domain" description="EGF-like" evidence="5">
    <location>
        <begin position="893"/>
        <end position="926"/>
    </location>
</feature>
<feature type="chain" id="PRO_5007593667" description="EGF-like domain-containing protein" evidence="4">
    <location>
        <begin position="28"/>
        <end position="966"/>
    </location>
</feature>
<keyword evidence="2" id="KW-0325">Glycoprotein</keyword>
<feature type="disulfide bond" evidence="3">
    <location>
        <begin position="897"/>
        <end position="907"/>
    </location>
</feature>
<dbReference type="SUPFAM" id="SSF81296">
    <property type="entry name" value="E set domains"/>
    <property type="match status" value="1"/>
</dbReference>
<keyword evidence="3" id="KW-0245">EGF-like domain</keyword>
<feature type="disulfide bond" evidence="3">
    <location>
        <begin position="916"/>
        <end position="925"/>
    </location>
</feature>
<evidence type="ECO:0000256" key="3">
    <source>
        <dbReference type="PROSITE-ProRule" id="PRU00076"/>
    </source>
</evidence>
<dbReference type="PROSITE" id="PS50026">
    <property type="entry name" value="EGF_3"/>
    <property type="match status" value="1"/>
</dbReference>
<dbReference type="PANTHER" id="PTHR31341:SF15">
    <property type="entry name" value="EGF-LIKE DOMAIN-CONTAINING PROTEIN"/>
    <property type="match status" value="1"/>
</dbReference>
<dbReference type="Gene3D" id="2.60.40.10">
    <property type="entry name" value="Immunoglobulins"/>
    <property type="match status" value="2"/>
</dbReference>
<comment type="caution">
    <text evidence="6">The sequence shown here is derived from an EMBL/GenBank/DDBJ whole genome shotgun (WGS) entry which is preliminary data.</text>
</comment>
<protein>
    <recommendedName>
        <fullName evidence="5">EGF-like domain-containing protein</fullName>
    </recommendedName>
</protein>
<dbReference type="PROSITE" id="PS01186">
    <property type="entry name" value="EGF_2"/>
    <property type="match status" value="1"/>
</dbReference>
<dbReference type="InterPro" id="IPR014756">
    <property type="entry name" value="Ig_E-set"/>
</dbReference>
<sequence>MMMTAHHRSIVILLLLFFTIIFNISYAQLINPQKITYGGTTQPSSIIGACLGNSGLVINFGGNVYVYPNNQLAKLTSGDYTLITSNTYNYNVNGTMTLKKNIICNPTSNEFYFLVSQDLNKVYKQQATGILYGTLSASYTVSPQLQIFYNNNIYTLSVQPNIMMALTSSLQPQTSVQYPSTYTTTAFDGQATAQDATNGVVFTTYYDQVIGFILNSGTVMTATGSGVGAISYIGKGFVDVVNKKLYFLAQGAGGTFSAVVFEYTLTGTLTTLASLPVSTFNYAPKGLTVDVTQGQIIVYAQSQVDQRYCVFTSSNRLINTLQYSPLTSDTQNSFVEMSIVSGGLLIVGATETYFSQYHTVCPSDCLGFGQCVNSSCQCVPGRSGADCSDSYPELSGFKAVPYSTVLQTVTIIGQYFWLPLTVTINQIPCTSPSVNQLNTQIYCNISLSNFNPDTNYEIKVQNGGQTNLNSYPVFLSQSFSSLVVSGTKLTLSYQNLYPWNSLTFKLSNTEISCSLVSTSIECTVPSPVKSGSLIVYNTFTSVTQVVNGVVLKPIISLINNGSTIPAGSYNITIQGYYFKSNTFSPVFIKDDGIQTAFAGQFTDSELVYTKTVGITSNRLLSLIIGSYETNQVAYTFTPPSISTTSFSPSDFVLTIVGNNFGNKVNLVSVSSGDSLVWIVNSVTNTVIKVQVPRDVKKSILTITIGGQAVTTSLNFQPNITNIITPPSIDGDGIEFTGLFLDETVISIQRDSNPGTSIPLQNCVYLFQNPHWQVGCDFPSGTGYFNLTSTSTIGTATTLNTTYRTSYDGVDVDYVEPSVYYIDEPTNITIGGYNFADVDLLVTVNGNNCVIVNITISQVVCTIFQTTPPQSDNPVIIRISVDGVVSEDKSNLYYRKKCTINCLNGGTCDYVTGGCQCTSGFKGQDCSEIDNQSSHSSIEISSSNIFHQNSQSIYLFIIISIIIILLN</sequence>
<reference evidence="6 7" key="1">
    <citation type="submission" date="2015-12" db="EMBL/GenBank/DDBJ databases">
        <title>Dictyostelia acquired genes for synthesis and detection of signals that induce cell-type specialization by lateral gene transfer from prokaryotes.</title>
        <authorList>
            <person name="Gloeckner G."/>
            <person name="Schaap P."/>
        </authorList>
    </citation>
    <scope>NUCLEOTIDE SEQUENCE [LARGE SCALE GENOMIC DNA]</scope>
    <source>
        <strain evidence="6 7">TK</strain>
    </source>
</reference>
<comment type="caution">
    <text evidence="3">Lacks conserved residue(s) required for the propagation of feature annotation.</text>
</comment>
<dbReference type="InterPro" id="IPR052014">
    <property type="entry name" value="Dictyostelium_Tiger"/>
</dbReference>
<gene>
    <name evidence="6" type="ORF">DLAC_00153</name>
</gene>
<dbReference type="CDD" id="cd00054">
    <property type="entry name" value="EGF_CA"/>
    <property type="match status" value="1"/>
</dbReference>
<dbReference type="InParanoid" id="A0A152A901"/>
<dbReference type="PANTHER" id="PTHR31341">
    <property type="entry name" value="IPT/TIG DOMAIN-CONTAINING PROTEIN-RELATED-RELATED"/>
    <property type="match status" value="1"/>
</dbReference>
<evidence type="ECO:0000313" key="7">
    <source>
        <dbReference type="Proteomes" id="UP000076078"/>
    </source>
</evidence>
<dbReference type="Proteomes" id="UP000076078">
    <property type="component" value="Unassembled WGS sequence"/>
</dbReference>
<evidence type="ECO:0000256" key="2">
    <source>
        <dbReference type="ARBA" id="ARBA00023180"/>
    </source>
</evidence>
<dbReference type="OrthoDB" id="18487at2759"/>
<feature type="signal peptide" evidence="4">
    <location>
        <begin position="1"/>
        <end position="27"/>
    </location>
</feature>
<keyword evidence="3" id="KW-1015">Disulfide bond</keyword>
<evidence type="ECO:0000313" key="6">
    <source>
        <dbReference type="EMBL" id="KYR02694.1"/>
    </source>
</evidence>
<dbReference type="InterPro" id="IPR002909">
    <property type="entry name" value="IPT_dom"/>
</dbReference>
<accession>A0A152A901</accession>
<keyword evidence="7" id="KW-1185">Reference proteome</keyword>
<keyword evidence="1 4" id="KW-0732">Signal</keyword>
<evidence type="ECO:0000256" key="1">
    <source>
        <dbReference type="ARBA" id="ARBA00022729"/>
    </source>
</evidence>
<name>A0A152A901_TIELA</name>
<proteinExistence type="predicted"/>
<dbReference type="InterPro" id="IPR000742">
    <property type="entry name" value="EGF"/>
</dbReference>
<dbReference type="AlphaFoldDB" id="A0A152A901"/>
<dbReference type="EMBL" id="LODT01000001">
    <property type="protein sequence ID" value="KYR02694.1"/>
    <property type="molecule type" value="Genomic_DNA"/>
</dbReference>
<dbReference type="InterPro" id="IPR013783">
    <property type="entry name" value="Ig-like_fold"/>
</dbReference>